<accession>B8J6Z6</accession>
<feature type="compositionally biased region" description="Low complexity" evidence="1">
    <location>
        <begin position="111"/>
        <end position="130"/>
    </location>
</feature>
<keyword evidence="3" id="KW-1185">Reference proteome</keyword>
<evidence type="ECO:0000313" key="3">
    <source>
        <dbReference type="Proteomes" id="UP000007089"/>
    </source>
</evidence>
<evidence type="ECO:0000313" key="2">
    <source>
        <dbReference type="EMBL" id="ACL63377.1"/>
    </source>
</evidence>
<sequence>MRALLPSIAAVLLCAACGRSDADARRARLGAERRALEATLDHLEDRLIVNQARVRFWKEMQSRHESVTAVACTSQEEHAIEMARHVLPGEPARRAGRRASTERASIDRARVAAAPNAPSPAPARTAAAAP</sequence>
<dbReference type="HOGENOM" id="CLU_1933625_0_0_7"/>
<organism evidence="2 3">
    <name type="scientific">Anaeromyxobacter dehalogenans (strain ATCC BAA-258 / DSM 21875 / 2CP-1)</name>
    <dbReference type="NCBI Taxonomy" id="455488"/>
    <lineage>
        <taxon>Bacteria</taxon>
        <taxon>Pseudomonadati</taxon>
        <taxon>Myxococcota</taxon>
        <taxon>Myxococcia</taxon>
        <taxon>Myxococcales</taxon>
        <taxon>Cystobacterineae</taxon>
        <taxon>Anaeromyxobacteraceae</taxon>
        <taxon>Anaeromyxobacter</taxon>
    </lineage>
</organism>
<protein>
    <submittedName>
        <fullName evidence="2">Uncharacterized protein</fullName>
    </submittedName>
</protein>
<reference evidence="2" key="1">
    <citation type="submission" date="2009-01" db="EMBL/GenBank/DDBJ databases">
        <title>Complete sequence of Anaeromyxobacter dehalogenans 2CP-1.</title>
        <authorList>
            <consortium name="US DOE Joint Genome Institute"/>
            <person name="Lucas S."/>
            <person name="Copeland A."/>
            <person name="Lapidus A."/>
            <person name="Glavina del Rio T."/>
            <person name="Dalin E."/>
            <person name="Tice H."/>
            <person name="Bruce D."/>
            <person name="Goodwin L."/>
            <person name="Pitluck S."/>
            <person name="Saunders E."/>
            <person name="Brettin T."/>
            <person name="Detter J.C."/>
            <person name="Han C."/>
            <person name="Larimer F."/>
            <person name="Land M."/>
            <person name="Hauser L."/>
            <person name="Kyrpides N."/>
            <person name="Ovchinnikova G."/>
            <person name="Beliaev A.S."/>
            <person name="Richardson P."/>
        </authorList>
    </citation>
    <scope>NUCLEOTIDE SEQUENCE</scope>
    <source>
        <strain evidence="2">2CP-1</strain>
    </source>
</reference>
<name>B8J6Z6_ANAD2</name>
<dbReference type="RefSeq" id="WP_012631471.1">
    <property type="nucleotide sequence ID" value="NC_011891.1"/>
</dbReference>
<proteinExistence type="predicted"/>
<feature type="region of interest" description="Disordered" evidence="1">
    <location>
        <begin position="85"/>
        <end position="130"/>
    </location>
</feature>
<evidence type="ECO:0000256" key="1">
    <source>
        <dbReference type="SAM" id="MobiDB-lite"/>
    </source>
</evidence>
<dbReference type="KEGG" id="acp:A2cp1_0016"/>
<dbReference type="Proteomes" id="UP000007089">
    <property type="component" value="Chromosome"/>
</dbReference>
<gene>
    <name evidence="2" type="ordered locus">A2cp1_0016</name>
</gene>
<dbReference type="EMBL" id="CP001359">
    <property type="protein sequence ID" value="ACL63377.1"/>
    <property type="molecule type" value="Genomic_DNA"/>
</dbReference>
<feature type="compositionally biased region" description="Basic and acidic residues" evidence="1">
    <location>
        <begin position="99"/>
        <end position="110"/>
    </location>
</feature>
<dbReference type="AlphaFoldDB" id="B8J6Z6"/>